<dbReference type="SUPFAM" id="SSF48484">
    <property type="entry name" value="Lipoxigenase"/>
    <property type="match status" value="1"/>
</dbReference>
<dbReference type="AlphaFoldDB" id="A0A7L3V1C0"/>
<keyword evidence="3" id="KW-1185">Reference proteome</keyword>
<dbReference type="GO" id="GO:0046872">
    <property type="term" value="F:metal ion binding"/>
    <property type="evidence" value="ECO:0007669"/>
    <property type="project" value="InterPro"/>
</dbReference>
<evidence type="ECO:0000259" key="1">
    <source>
        <dbReference type="PROSITE" id="PS51393"/>
    </source>
</evidence>
<dbReference type="GO" id="GO:0016702">
    <property type="term" value="F:oxidoreductase activity, acting on single donors with incorporation of molecular oxygen, incorporation of two atoms of oxygen"/>
    <property type="evidence" value="ECO:0007669"/>
    <property type="project" value="InterPro"/>
</dbReference>
<reference evidence="2 3" key="1">
    <citation type="submission" date="2019-09" db="EMBL/GenBank/DDBJ databases">
        <title>Bird 10,000 Genomes (B10K) Project - Family phase.</title>
        <authorList>
            <person name="Zhang G."/>
        </authorList>
    </citation>
    <scope>NUCLEOTIDE SEQUENCE [LARGE SCALE GENOMIC DNA]</scope>
    <source>
        <strain evidence="2">OUT-0049</strain>
        <tissue evidence="2">Muscle</tissue>
    </source>
</reference>
<gene>
    <name evidence="2" type="primary">Aloxe3_2</name>
    <name evidence="2" type="ORF">MOLATE_R18383</name>
</gene>
<feature type="non-terminal residue" evidence="2">
    <location>
        <position position="1"/>
    </location>
</feature>
<feature type="domain" description="Lipoxygenase" evidence="1">
    <location>
        <begin position="31"/>
        <end position="78"/>
    </location>
</feature>
<dbReference type="InterPro" id="IPR013819">
    <property type="entry name" value="LipOase_C"/>
</dbReference>
<evidence type="ECO:0000313" key="2">
    <source>
        <dbReference type="EMBL" id="NXV58150.1"/>
    </source>
</evidence>
<name>A0A7L3V1C0_MOLAT</name>
<dbReference type="EMBL" id="VZUF01140224">
    <property type="protein sequence ID" value="NXV58150.1"/>
    <property type="molecule type" value="Genomic_DNA"/>
</dbReference>
<comment type="caution">
    <text evidence="2">The sequence shown here is derived from an EMBL/GenBank/DDBJ whole genome shotgun (WGS) entry which is preliminary data.</text>
</comment>
<dbReference type="Gene3D" id="1.20.245.10">
    <property type="entry name" value="Lipoxygenase-1, Domain 5"/>
    <property type="match status" value="1"/>
</dbReference>
<feature type="non-terminal residue" evidence="2">
    <location>
        <position position="78"/>
    </location>
</feature>
<sequence>VCPQCPQVCHRCPQCPQVCHRCPVPLLPVPRFVTGVLSLYYPSDAAVQEDPELQAWVGEIFTRGFLGRRSSGGHGGHL</sequence>
<dbReference type="Proteomes" id="UP000553862">
    <property type="component" value="Unassembled WGS sequence"/>
</dbReference>
<dbReference type="PROSITE" id="PS51393">
    <property type="entry name" value="LIPOXYGENASE_3"/>
    <property type="match status" value="1"/>
</dbReference>
<evidence type="ECO:0000313" key="3">
    <source>
        <dbReference type="Proteomes" id="UP000553862"/>
    </source>
</evidence>
<proteinExistence type="predicted"/>
<accession>A0A7L3V1C0</accession>
<organism evidence="2 3">
    <name type="scientific">Molothrus ater</name>
    <name type="common">Brown-headed cowbird</name>
    <dbReference type="NCBI Taxonomy" id="84834"/>
    <lineage>
        <taxon>Eukaryota</taxon>
        <taxon>Metazoa</taxon>
        <taxon>Chordata</taxon>
        <taxon>Craniata</taxon>
        <taxon>Vertebrata</taxon>
        <taxon>Euteleostomi</taxon>
        <taxon>Archelosauria</taxon>
        <taxon>Archosauria</taxon>
        <taxon>Dinosauria</taxon>
        <taxon>Saurischia</taxon>
        <taxon>Theropoda</taxon>
        <taxon>Coelurosauria</taxon>
        <taxon>Aves</taxon>
        <taxon>Neognathae</taxon>
        <taxon>Neoaves</taxon>
        <taxon>Telluraves</taxon>
        <taxon>Australaves</taxon>
        <taxon>Passeriformes</taxon>
        <taxon>Passeroidea</taxon>
        <taxon>Icteridae</taxon>
        <taxon>Molothrus</taxon>
    </lineage>
</organism>
<protein>
    <submittedName>
        <fullName evidence="2">LOXE3 isomerase</fullName>
    </submittedName>
</protein>
<dbReference type="GO" id="GO:0016853">
    <property type="term" value="F:isomerase activity"/>
    <property type="evidence" value="ECO:0007669"/>
    <property type="project" value="UniProtKB-KW"/>
</dbReference>
<keyword evidence="2" id="KW-0413">Isomerase</keyword>
<dbReference type="InterPro" id="IPR036226">
    <property type="entry name" value="LipOase_C_sf"/>
</dbReference>